<accession>A0A6J7I896</accession>
<proteinExistence type="predicted"/>
<dbReference type="AlphaFoldDB" id="A0A6J7I896"/>
<dbReference type="InterPro" id="IPR023869">
    <property type="entry name" value="tRNA_Adeno_NH3ase_assoc_put"/>
</dbReference>
<dbReference type="NCBIfam" id="TIGR03941">
    <property type="entry name" value="tRNA_deam_assoc"/>
    <property type="match status" value="1"/>
</dbReference>
<evidence type="ECO:0000313" key="2">
    <source>
        <dbReference type="EMBL" id="CAB5015580.1"/>
    </source>
</evidence>
<reference evidence="1" key="1">
    <citation type="submission" date="2020-05" db="EMBL/GenBank/DDBJ databases">
        <authorList>
            <person name="Chiriac C."/>
            <person name="Salcher M."/>
            <person name="Ghai R."/>
            <person name="Kavagutti S V."/>
        </authorList>
    </citation>
    <scope>NUCLEOTIDE SEQUENCE</scope>
</reference>
<gene>
    <name evidence="1" type="ORF">UFOPK3773_00003</name>
    <name evidence="2" type="ORF">UFOPK3992_01437</name>
</gene>
<dbReference type="EMBL" id="CAFBNF010000001">
    <property type="protein sequence ID" value="CAB4926697.1"/>
    <property type="molecule type" value="Genomic_DNA"/>
</dbReference>
<name>A0A6J7I896_9ZZZZ</name>
<sequence length="161" mass="17274">MDDNAVDFALIAWREEGVWQVEALTPRSSESLDAILMALRHQPGDGGSLALVSVAEEFFLIVRALGAEPKVLLSDELAAIDWPLAAQALMLLGIEQPDDDEQDDDGEPAGDLSILADLGVSAVELELLCEDLELYPDEALATIATRIGFGDKYSVATATFD</sequence>
<evidence type="ECO:0000313" key="1">
    <source>
        <dbReference type="EMBL" id="CAB4926697.1"/>
    </source>
</evidence>
<organism evidence="1">
    <name type="scientific">freshwater metagenome</name>
    <dbReference type="NCBI Taxonomy" id="449393"/>
    <lineage>
        <taxon>unclassified sequences</taxon>
        <taxon>metagenomes</taxon>
        <taxon>ecological metagenomes</taxon>
    </lineage>
</organism>
<dbReference type="EMBL" id="CAFBOZ010000223">
    <property type="protein sequence ID" value="CAB5015580.1"/>
    <property type="molecule type" value="Genomic_DNA"/>
</dbReference>
<protein>
    <submittedName>
        <fullName evidence="1">Unannotated protein</fullName>
    </submittedName>
</protein>